<dbReference type="EMBL" id="JAZGSY010000087">
    <property type="protein sequence ID" value="KAL1841096.1"/>
    <property type="molecule type" value="Genomic_DNA"/>
</dbReference>
<name>A0ABR3VJJ8_HUMIN</name>
<protein>
    <submittedName>
        <fullName evidence="2">Uncharacterized protein</fullName>
    </submittedName>
</protein>
<organism evidence="2 3">
    <name type="scientific">Humicola insolens</name>
    <name type="common">Soft-rot fungus</name>
    <dbReference type="NCBI Taxonomy" id="85995"/>
    <lineage>
        <taxon>Eukaryota</taxon>
        <taxon>Fungi</taxon>
        <taxon>Dikarya</taxon>
        <taxon>Ascomycota</taxon>
        <taxon>Pezizomycotina</taxon>
        <taxon>Sordariomycetes</taxon>
        <taxon>Sordariomycetidae</taxon>
        <taxon>Sordariales</taxon>
        <taxon>Chaetomiaceae</taxon>
        <taxon>Mycothermus</taxon>
    </lineage>
</organism>
<keyword evidence="1" id="KW-0560">Oxidoreductase</keyword>
<evidence type="ECO:0000313" key="2">
    <source>
        <dbReference type="EMBL" id="KAL1841096.1"/>
    </source>
</evidence>
<proteinExistence type="predicted"/>
<dbReference type="Gene3D" id="3.40.50.720">
    <property type="entry name" value="NAD(P)-binding Rossmann-like Domain"/>
    <property type="match status" value="1"/>
</dbReference>
<reference evidence="2 3" key="1">
    <citation type="journal article" date="2024" name="Commun. Biol.">
        <title>Comparative genomic analysis of thermophilic fungi reveals convergent evolutionary adaptations and gene losses.</title>
        <authorList>
            <person name="Steindorff A.S."/>
            <person name="Aguilar-Pontes M.V."/>
            <person name="Robinson A.J."/>
            <person name="Andreopoulos B."/>
            <person name="LaButti K."/>
            <person name="Kuo A."/>
            <person name="Mondo S."/>
            <person name="Riley R."/>
            <person name="Otillar R."/>
            <person name="Haridas S."/>
            <person name="Lipzen A."/>
            <person name="Grimwood J."/>
            <person name="Schmutz J."/>
            <person name="Clum A."/>
            <person name="Reid I.D."/>
            <person name="Moisan M.C."/>
            <person name="Butler G."/>
            <person name="Nguyen T.T.M."/>
            <person name="Dewar K."/>
            <person name="Conant G."/>
            <person name="Drula E."/>
            <person name="Henrissat B."/>
            <person name="Hansel C."/>
            <person name="Singer S."/>
            <person name="Hutchinson M.I."/>
            <person name="de Vries R.P."/>
            <person name="Natvig D.O."/>
            <person name="Powell A.J."/>
            <person name="Tsang A."/>
            <person name="Grigoriev I.V."/>
        </authorList>
    </citation>
    <scope>NUCLEOTIDE SEQUENCE [LARGE SCALE GENOMIC DNA]</scope>
    <source>
        <strain evidence="2 3">CBS 620.91</strain>
    </source>
</reference>
<dbReference type="SUPFAM" id="SSF51735">
    <property type="entry name" value="NAD(P)-binding Rossmann-fold domains"/>
    <property type="match status" value="1"/>
</dbReference>
<keyword evidence="3" id="KW-1185">Reference proteome</keyword>
<gene>
    <name evidence="2" type="ORF">VTJ49DRAFT_7427</name>
</gene>
<dbReference type="PANTHER" id="PTHR47534">
    <property type="entry name" value="YALI0E05731P"/>
    <property type="match status" value="1"/>
</dbReference>
<evidence type="ECO:0000313" key="3">
    <source>
        <dbReference type="Proteomes" id="UP001583172"/>
    </source>
</evidence>
<dbReference type="Proteomes" id="UP001583172">
    <property type="component" value="Unassembled WGS sequence"/>
</dbReference>
<accession>A0ABR3VJJ8</accession>
<sequence>MVTLEEVRASNAQVSESLSPGLVTVFVGGTRGVGESTMKGFARHVAQPRIYFVGRSERAAARVTADLAAINPRAECHFIRVDVSLLRNVDKVCWDIKRRERFVNLLFFATGVPTVGKGQYSETAESLYYPTAMAYYSRVRFIVNLLPLLQRAPALRRVVSVYGGGCEGQLCLGDLQGRSLPTVLSSTTSTPLGLDLRSHTSSMMTLAFESLALEAPDSHSGRPRSHGIIVIIVCLGLSQGPAAPCGG</sequence>
<dbReference type="InterPro" id="IPR036291">
    <property type="entry name" value="NAD(P)-bd_dom_sf"/>
</dbReference>
<evidence type="ECO:0000256" key="1">
    <source>
        <dbReference type="ARBA" id="ARBA00023002"/>
    </source>
</evidence>
<dbReference type="InterPro" id="IPR052228">
    <property type="entry name" value="Sec_Metab_Biosynth_Oxidored"/>
</dbReference>
<dbReference type="PANTHER" id="PTHR47534:SF3">
    <property type="entry name" value="ALCOHOL DEHYDROGENASE-LIKE C-TERMINAL DOMAIN-CONTAINING PROTEIN"/>
    <property type="match status" value="1"/>
</dbReference>
<comment type="caution">
    <text evidence="2">The sequence shown here is derived from an EMBL/GenBank/DDBJ whole genome shotgun (WGS) entry which is preliminary data.</text>
</comment>